<dbReference type="InterPro" id="IPR013324">
    <property type="entry name" value="RNA_pol_sigma_r3/r4-like"/>
</dbReference>
<feature type="domain" description="RNA polymerase sigma factor 70 region 4 type 2" evidence="6">
    <location>
        <begin position="103"/>
        <end position="143"/>
    </location>
</feature>
<keyword evidence="5" id="KW-0804">Transcription</keyword>
<keyword evidence="2" id="KW-0805">Transcription regulation</keyword>
<evidence type="ECO:0000313" key="7">
    <source>
        <dbReference type="EMBL" id="AWK74367.1"/>
    </source>
</evidence>
<evidence type="ECO:0000259" key="6">
    <source>
        <dbReference type="Pfam" id="PF08281"/>
    </source>
</evidence>
<dbReference type="SUPFAM" id="SSF88659">
    <property type="entry name" value="Sigma3 and sigma4 domains of RNA polymerase sigma factors"/>
    <property type="match status" value="1"/>
</dbReference>
<gene>
    <name evidence="7" type="ORF">CBI38_25225</name>
</gene>
<dbReference type="SUPFAM" id="SSF88946">
    <property type="entry name" value="Sigma2 domain of RNA polymerase sigma factors"/>
    <property type="match status" value="1"/>
</dbReference>
<sequence length="159" mass="17388">MFGDDVRSAATAARSGDRAGVERLTTLLWPYVVRYCRARLGNGREASRRVGEVAQEALLVVARDVSSLASHEFPVREVYRRIAGTVNRARADAEFGIVDAPREVSLLLQRLHPVAREIMLLRVIDGLSVHDTAGVVGVPVGRVLVVQHEALRDLRGATV</sequence>
<evidence type="ECO:0000256" key="5">
    <source>
        <dbReference type="ARBA" id="ARBA00023163"/>
    </source>
</evidence>
<comment type="similarity">
    <text evidence="1">Belongs to the sigma-70 factor family. ECF subfamily.</text>
</comment>
<dbReference type="Pfam" id="PF08281">
    <property type="entry name" value="Sigma70_r4_2"/>
    <property type="match status" value="1"/>
</dbReference>
<dbReference type="Gene3D" id="1.10.10.10">
    <property type="entry name" value="Winged helix-like DNA-binding domain superfamily/Winged helix DNA-binding domain"/>
    <property type="match status" value="1"/>
</dbReference>
<keyword evidence="3" id="KW-0731">Sigma factor</keyword>
<evidence type="ECO:0000256" key="4">
    <source>
        <dbReference type="ARBA" id="ARBA00023125"/>
    </source>
</evidence>
<proteinExistence type="inferred from homology"/>
<dbReference type="GO" id="GO:0006352">
    <property type="term" value="P:DNA-templated transcription initiation"/>
    <property type="evidence" value="ECO:0007669"/>
    <property type="project" value="InterPro"/>
</dbReference>
<dbReference type="AlphaFoldDB" id="A0A2S2C0G2"/>
<evidence type="ECO:0000313" key="8">
    <source>
        <dbReference type="Proteomes" id="UP000245711"/>
    </source>
</evidence>
<evidence type="ECO:0000256" key="3">
    <source>
        <dbReference type="ARBA" id="ARBA00023082"/>
    </source>
</evidence>
<keyword evidence="4" id="KW-0238">DNA-binding</keyword>
<name>A0A2S2C0G2_9NOCA</name>
<dbReference type="GO" id="GO:0003677">
    <property type="term" value="F:DNA binding"/>
    <property type="evidence" value="ECO:0007669"/>
    <property type="project" value="UniProtKB-KW"/>
</dbReference>
<evidence type="ECO:0000256" key="1">
    <source>
        <dbReference type="ARBA" id="ARBA00010641"/>
    </source>
</evidence>
<protein>
    <submittedName>
        <fullName evidence="7">Siderophore-interacting protein</fullName>
    </submittedName>
</protein>
<accession>A0A2S2C0G2</accession>
<dbReference type="KEGG" id="roz:CBI38_25225"/>
<reference evidence="7 8" key="1">
    <citation type="submission" date="2017-05" db="EMBL/GenBank/DDBJ databases">
        <title>Isolation of Rhodococcus sp. S2-17 biodegrading of BP-3.</title>
        <authorList>
            <person name="Lee Y."/>
            <person name="Kim K.H."/>
            <person name="Chun B.H."/>
            <person name="Jung H.S."/>
            <person name="Jeon C.O."/>
        </authorList>
    </citation>
    <scope>NUCLEOTIDE SEQUENCE [LARGE SCALE GENOMIC DNA]</scope>
    <source>
        <strain evidence="7 8">S2-17</strain>
    </source>
</reference>
<dbReference type="EMBL" id="CP021354">
    <property type="protein sequence ID" value="AWK74367.1"/>
    <property type="molecule type" value="Genomic_DNA"/>
</dbReference>
<dbReference type="Proteomes" id="UP000245711">
    <property type="component" value="Chromosome"/>
</dbReference>
<dbReference type="InterPro" id="IPR013325">
    <property type="entry name" value="RNA_pol_sigma_r2"/>
</dbReference>
<organism evidence="7 8">
    <name type="scientific">Rhodococcus oxybenzonivorans</name>
    <dbReference type="NCBI Taxonomy" id="1990687"/>
    <lineage>
        <taxon>Bacteria</taxon>
        <taxon>Bacillati</taxon>
        <taxon>Actinomycetota</taxon>
        <taxon>Actinomycetes</taxon>
        <taxon>Mycobacteriales</taxon>
        <taxon>Nocardiaceae</taxon>
        <taxon>Rhodococcus</taxon>
    </lineage>
</organism>
<dbReference type="GO" id="GO:0016987">
    <property type="term" value="F:sigma factor activity"/>
    <property type="evidence" value="ECO:0007669"/>
    <property type="project" value="UniProtKB-KW"/>
</dbReference>
<keyword evidence="8" id="KW-1185">Reference proteome</keyword>
<dbReference type="RefSeq" id="WP_109333231.1">
    <property type="nucleotide sequence ID" value="NZ_CP021354.1"/>
</dbReference>
<dbReference type="Gene3D" id="1.10.1740.10">
    <property type="match status" value="1"/>
</dbReference>
<dbReference type="InterPro" id="IPR013249">
    <property type="entry name" value="RNA_pol_sigma70_r4_t2"/>
</dbReference>
<dbReference type="OrthoDB" id="4480771at2"/>
<evidence type="ECO:0000256" key="2">
    <source>
        <dbReference type="ARBA" id="ARBA00023015"/>
    </source>
</evidence>
<dbReference type="InterPro" id="IPR036388">
    <property type="entry name" value="WH-like_DNA-bd_sf"/>
</dbReference>